<gene>
    <name evidence="1" type="ORF">SISSUDRAFT_93529</name>
</gene>
<accession>A0A166B9R1</accession>
<dbReference type="EMBL" id="KV428116">
    <property type="protein sequence ID" value="KZT36138.1"/>
    <property type="molecule type" value="Genomic_DNA"/>
</dbReference>
<evidence type="ECO:0000313" key="1">
    <source>
        <dbReference type="EMBL" id="KZT36138.1"/>
    </source>
</evidence>
<reference evidence="1 2" key="1">
    <citation type="journal article" date="2016" name="Mol. Biol. Evol.">
        <title>Comparative Genomics of Early-Diverging Mushroom-Forming Fungi Provides Insights into the Origins of Lignocellulose Decay Capabilities.</title>
        <authorList>
            <person name="Nagy L.G."/>
            <person name="Riley R."/>
            <person name="Tritt A."/>
            <person name="Adam C."/>
            <person name="Daum C."/>
            <person name="Floudas D."/>
            <person name="Sun H."/>
            <person name="Yadav J.S."/>
            <person name="Pangilinan J."/>
            <person name="Larsson K.H."/>
            <person name="Matsuura K."/>
            <person name="Barry K."/>
            <person name="Labutti K."/>
            <person name="Kuo R."/>
            <person name="Ohm R.A."/>
            <person name="Bhattacharya S.S."/>
            <person name="Shirouzu T."/>
            <person name="Yoshinaga Y."/>
            <person name="Martin F.M."/>
            <person name="Grigoriev I.V."/>
            <person name="Hibbett D.S."/>
        </authorList>
    </citation>
    <scope>NUCLEOTIDE SEQUENCE [LARGE SCALE GENOMIC DNA]</scope>
    <source>
        <strain evidence="1 2">HHB10207 ss-3</strain>
    </source>
</reference>
<sequence>MKGGGRLEFWRRGLECFWSCYTHCDYGWDDVHLVLLERRIHRRKIVHLPNNRTLDCTLDCTTTERGRRVRALPAVIVSCPCPSLGLVYIALPPSSTLFPSDLKYYVSRAMLPARAGTVRGSGLCGSRDYYIGIV</sequence>
<evidence type="ECO:0000313" key="2">
    <source>
        <dbReference type="Proteomes" id="UP000076798"/>
    </source>
</evidence>
<dbReference type="Proteomes" id="UP000076798">
    <property type="component" value="Unassembled WGS sequence"/>
</dbReference>
<proteinExistence type="predicted"/>
<dbReference type="AlphaFoldDB" id="A0A166B9R1"/>
<keyword evidence="2" id="KW-1185">Reference proteome</keyword>
<name>A0A166B9R1_9AGAM</name>
<organism evidence="1 2">
    <name type="scientific">Sistotremastrum suecicum HHB10207 ss-3</name>
    <dbReference type="NCBI Taxonomy" id="1314776"/>
    <lineage>
        <taxon>Eukaryota</taxon>
        <taxon>Fungi</taxon>
        <taxon>Dikarya</taxon>
        <taxon>Basidiomycota</taxon>
        <taxon>Agaricomycotina</taxon>
        <taxon>Agaricomycetes</taxon>
        <taxon>Sistotremastrales</taxon>
        <taxon>Sistotremastraceae</taxon>
        <taxon>Sistotremastrum</taxon>
    </lineage>
</organism>
<protein>
    <submittedName>
        <fullName evidence="1">Uncharacterized protein</fullName>
    </submittedName>
</protein>